<protein>
    <submittedName>
        <fullName evidence="1">Formate dehydrogenase delta subunit</fullName>
    </submittedName>
</protein>
<dbReference type="STRING" id="260086.SAMN05216207_1001260"/>
<evidence type="ECO:0000313" key="2">
    <source>
        <dbReference type="Proteomes" id="UP000199614"/>
    </source>
</evidence>
<name>A0A1I4S5K9_PSUAM</name>
<dbReference type="InterPro" id="IPR021074">
    <property type="entry name" value="Formate_DH_dsu"/>
</dbReference>
<dbReference type="RefSeq" id="WP_093335885.1">
    <property type="nucleotide sequence ID" value="NZ_FOUY01000001.1"/>
</dbReference>
<keyword evidence="2" id="KW-1185">Reference proteome</keyword>
<organism evidence="1 2">
    <name type="scientific">Pseudonocardia ammonioxydans</name>
    <dbReference type="NCBI Taxonomy" id="260086"/>
    <lineage>
        <taxon>Bacteria</taxon>
        <taxon>Bacillati</taxon>
        <taxon>Actinomycetota</taxon>
        <taxon>Actinomycetes</taxon>
        <taxon>Pseudonocardiales</taxon>
        <taxon>Pseudonocardiaceae</taxon>
        <taxon>Pseudonocardia</taxon>
    </lineage>
</organism>
<reference evidence="1 2" key="1">
    <citation type="submission" date="2016-10" db="EMBL/GenBank/DDBJ databases">
        <authorList>
            <person name="de Groot N.N."/>
        </authorList>
    </citation>
    <scope>NUCLEOTIDE SEQUENCE [LARGE SCALE GENOMIC DNA]</scope>
    <source>
        <strain evidence="1 2">CGMCC 4.1877</strain>
    </source>
</reference>
<dbReference type="OrthoDB" id="7409377at2"/>
<dbReference type="EMBL" id="FOUY01000001">
    <property type="protein sequence ID" value="SFM59796.1"/>
    <property type="molecule type" value="Genomic_DNA"/>
</dbReference>
<sequence>MSAAPEPATVTPEVRMAHEIARQFAGEPPEQAAQTIAAHLRKFWAPSMITAFRTEAAAGADLDPVVARAAELLR</sequence>
<dbReference type="Proteomes" id="UP000199614">
    <property type="component" value="Unassembled WGS sequence"/>
</dbReference>
<accession>A0A1I4S5K9</accession>
<dbReference type="Pfam" id="PF11390">
    <property type="entry name" value="FdsD"/>
    <property type="match status" value="1"/>
</dbReference>
<proteinExistence type="predicted"/>
<gene>
    <name evidence="1" type="ORF">SAMN05216207_1001260</name>
</gene>
<evidence type="ECO:0000313" key="1">
    <source>
        <dbReference type="EMBL" id="SFM59796.1"/>
    </source>
</evidence>
<dbReference type="AlphaFoldDB" id="A0A1I4S5K9"/>